<accession>A0ABS2DVL9</accession>
<feature type="non-terminal residue" evidence="1">
    <location>
        <position position="55"/>
    </location>
</feature>
<sequence>MSKKMTPDEYSKSINALTAQAHNDGVPYQHVVAQLETTKAMIIGDMITMQRQASM</sequence>
<organism evidence="1 2">
    <name type="scientific">Sutterella massiliensis</name>
    <dbReference type="NCBI Taxonomy" id="1816689"/>
    <lineage>
        <taxon>Bacteria</taxon>
        <taxon>Pseudomonadati</taxon>
        <taxon>Pseudomonadota</taxon>
        <taxon>Betaproteobacteria</taxon>
        <taxon>Burkholderiales</taxon>
        <taxon>Sutterellaceae</taxon>
        <taxon>Sutterella</taxon>
    </lineage>
</organism>
<evidence type="ECO:0000313" key="1">
    <source>
        <dbReference type="EMBL" id="MBM6705406.1"/>
    </source>
</evidence>
<gene>
    <name evidence="1" type="ORF">H6A60_13125</name>
</gene>
<comment type="caution">
    <text evidence="1">The sequence shown here is derived from an EMBL/GenBank/DDBJ whole genome shotgun (WGS) entry which is preliminary data.</text>
</comment>
<reference evidence="1 2" key="1">
    <citation type="journal article" date="2021" name="Sci. Rep.">
        <title>The distribution of antibiotic resistance genes in chicken gut microbiota commensals.</title>
        <authorList>
            <person name="Juricova H."/>
            <person name="Matiasovicova J."/>
            <person name="Kubasova T."/>
            <person name="Cejkova D."/>
            <person name="Rychlik I."/>
        </authorList>
    </citation>
    <scope>NUCLEOTIDE SEQUENCE [LARGE SCALE GENOMIC DNA]</scope>
    <source>
        <strain evidence="1 2">An829</strain>
    </source>
</reference>
<evidence type="ECO:0000313" key="2">
    <source>
        <dbReference type="Proteomes" id="UP000715095"/>
    </source>
</evidence>
<dbReference type="Proteomes" id="UP000715095">
    <property type="component" value="Unassembled WGS sequence"/>
</dbReference>
<proteinExistence type="predicted"/>
<keyword evidence="2" id="KW-1185">Reference proteome</keyword>
<protein>
    <submittedName>
        <fullName evidence="1">Uncharacterized protein</fullName>
    </submittedName>
</protein>
<dbReference type="EMBL" id="JACJJC010000457">
    <property type="protein sequence ID" value="MBM6705406.1"/>
    <property type="molecule type" value="Genomic_DNA"/>
</dbReference>
<name>A0ABS2DVL9_9BURK</name>